<evidence type="ECO:0000313" key="1">
    <source>
        <dbReference type="EMBL" id="RZB65804.1"/>
    </source>
</evidence>
<name>A0A445GX16_GLYSO</name>
<dbReference type="Proteomes" id="UP000289340">
    <property type="component" value="Chromosome 15"/>
</dbReference>
<organism evidence="1 2">
    <name type="scientific">Glycine soja</name>
    <name type="common">Wild soybean</name>
    <dbReference type="NCBI Taxonomy" id="3848"/>
    <lineage>
        <taxon>Eukaryota</taxon>
        <taxon>Viridiplantae</taxon>
        <taxon>Streptophyta</taxon>
        <taxon>Embryophyta</taxon>
        <taxon>Tracheophyta</taxon>
        <taxon>Spermatophyta</taxon>
        <taxon>Magnoliopsida</taxon>
        <taxon>eudicotyledons</taxon>
        <taxon>Gunneridae</taxon>
        <taxon>Pentapetalae</taxon>
        <taxon>rosids</taxon>
        <taxon>fabids</taxon>
        <taxon>Fabales</taxon>
        <taxon>Fabaceae</taxon>
        <taxon>Papilionoideae</taxon>
        <taxon>50 kb inversion clade</taxon>
        <taxon>NPAAA clade</taxon>
        <taxon>indigoferoid/millettioid clade</taxon>
        <taxon>Phaseoleae</taxon>
        <taxon>Glycine</taxon>
        <taxon>Glycine subgen. Soja</taxon>
    </lineage>
</organism>
<dbReference type="AlphaFoldDB" id="A0A445GX16"/>
<accession>A0A445GX16</accession>
<sequence length="97" mass="10694">MGLCFGCFSVDKCICKEEERLTSEEAHAKAVEAAQKRSGATLGMISSGQQTRMGSEYYQSSMQADVMVVTERERAGDIGLFGNNIEFRPALSKVWFS</sequence>
<comment type="caution">
    <text evidence="1">The sequence shown here is derived from an EMBL/GenBank/DDBJ whole genome shotgun (WGS) entry which is preliminary data.</text>
</comment>
<reference evidence="1 2" key="1">
    <citation type="submission" date="2018-09" db="EMBL/GenBank/DDBJ databases">
        <title>A high-quality reference genome of wild soybean provides a powerful tool to mine soybean genomes.</title>
        <authorList>
            <person name="Xie M."/>
            <person name="Chung C.Y.L."/>
            <person name="Li M.-W."/>
            <person name="Wong F.-L."/>
            <person name="Chan T.-F."/>
            <person name="Lam H.-M."/>
        </authorList>
    </citation>
    <scope>NUCLEOTIDE SEQUENCE [LARGE SCALE GENOMIC DNA]</scope>
    <source>
        <strain evidence="2">cv. W05</strain>
        <tissue evidence="1">Hypocotyl of etiolated seedlings</tissue>
    </source>
</reference>
<protein>
    <submittedName>
        <fullName evidence="1">Uncharacterized protein</fullName>
    </submittedName>
</protein>
<keyword evidence="2" id="KW-1185">Reference proteome</keyword>
<gene>
    <name evidence="1" type="ORF">D0Y65_041740</name>
</gene>
<dbReference type="EMBL" id="QZWG01000015">
    <property type="protein sequence ID" value="RZB65804.1"/>
    <property type="molecule type" value="Genomic_DNA"/>
</dbReference>
<proteinExistence type="predicted"/>
<evidence type="ECO:0000313" key="2">
    <source>
        <dbReference type="Proteomes" id="UP000289340"/>
    </source>
</evidence>